<evidence type="ECO:0000256" key="8">
    <source>
        <dbReference type="PIRNR" id="PIRNR028921"/>
    </source>
</evidence>
<dbReference type="GO" id="GO:0005794">
    <property type="term" value="C:Golgi apparatus"/>
    <property type="evidence" value="ECO:0007669"/>
    <property type="project" value="UniProtKB-SubCell"/>
</dbReference>
<evidence type="ECO:0000259" key="12">
    <source>
        <dbReference type="PROSITE" id="PS50089"/>
    </source>
</evidence>
<dbReference type="PROSITE" id="PS50089">
    <property type="entry name" value="ZF_RING_2"/>
    <property type="match status" value="1"/>
</dbReference>
<dbReference type="Proteomes" id="UP001374579">
    <property type="component" value="Unassembled WGS sequence"/>
</dbReference>
<dbReference type="GO" id="GO:0009267">
    <property type="term" value="P:cellular response to starvation"/>
    <property type="evidence" value="ECO:0007669"/>
    <property type="project" value="TreeGrafter"/>
</dbReference>
<dbReference type="SMART" id="SM00299">
    <property type="entry name" value="CLH"/>
    <property type="match status" value="1"/>
</dbReference>
<dbReference type="SUPFAM" id="SSF50978">
    <property type="entry name" value="WD40 repeat-like"/>
    <property type="match status" value="1"/>
</dbReference>
<dbReference type="GO" id="GO:0030897">
    <property type="term" value="C:HOPS complex"/>
    <property type="evidence" value="ECO:0007669"/>
    <property type="project" value="UniProtKB-UniRule"/>
</dbReference>
<evidence type="ECO:0000313" key="14">
    <source>
        <dbReference type="Proteomes" id="UP001374579"/>
    </source>
</evidence>
<reference evidence="13 14" key="1">
    <citation type="submission" date="2024-02" db="EMBL/GenBank/DDBJ databases">
        <title>Chromosome-scale genome assembly of the rough periwinkle Littorina saxatilis.</title>
        <authorList>
            <person name="De Jode A."/>
            <person name="Faria R."/>
            <person name="Formenti G."/>
            <person name="Sims Y."/>
            <person name="Smith T.P."/>
            <person name="Tracey A."/>
            <person name="Wood J.M.D."/>
            <person name="Zagrodzka Z.B."/>
            <person name="Johannesson K."/>
            <person name="Butlin R.K."/>
            <person name="Leder E.H."/>
        </authorList>
    </citation>
    <scope>NUCLEOTIDE SEQUENCE [LARGE SCALE GENOMIC DNA]</scope>
    <source>
        <strain evidence="13">Snail1</strain>
        <tissue evidence="13">Muscle</tissue>
    </source>
</reference>
<dbReference type="InterPro" id="IPR045111">
    <property type="entry name" value="Vps41/Vps8"/>
</dbReference>
<dbReference type="PIRSF" id="PIRSF028921">
    <property type="entry name" value="VPS41"/>
    <property type="match status" value="1"/>
</dbReference>
<keyword evidence="8" id="KW-0968">Cytoplasmic vesicle</keyword>
<dbReference type="CDD" id="cd16690">
    <property type="entry name" value="RING-H2_Vps41"/>
    <property type="match status" value="1"/>
</dbReference>
<dbReference type="InterPro" id="IPR011990">
    <property type="entry name" value="TPR-like_helical_dom_sf"/>
</dbReference>
<dbReference type="GO" id="GO:0034058">
    <property type="term" value="P:endosomal vesicle fusion"/>
    <property type="evidence" value="ECO:0007669"/>
    <property type="project" value="UniProtKB-UniRule"/>
</dbReference>
<dbReference type="Gene3D" id="1.25.40.10">
    <property type="entry name" value="Tetratricopeptide repeat domain"/>
    <property type="match status" value="1"/>
</dbReference>
<feature type="region of interest" description="Disordered" evidence="11">
    <location>
        <begin position="1"/>
        <end position="43"/>
    </location>
</feature>
<name>A0AAN9BQU2_9CAEN</name>
<dbReference type="SUPFAM" id="SSF57850">
    <property type="entry name" value="RING/U-box"/>
    <property type="match status" value="1"/>
</dbReference>
<dbReference type="GO" id="GO:0031901">
    <property type="term" value="C:early endosome membrane"/>
    <property type="evidence" value="ECO:0007669"/>
    <property type="project" value="UniProtKB-SubCell"/>
</dbReference>
<keyword evidence="8" id="KW-0967">Endosome</keyword>
<dbReference type="InterPro" id="IPR000547">
    <property type="entry name" value="Clathrin_H-chain/VPS_repeat"/>
</dbReference>
<dbReference type="PANTHER" id="PTHR12616:SF1">
    <property type="entry name" value="VACUOLAR PROTEIN SORTING-ASSOCIATED PROTEIN 41 HOMOLOG"/>
    <property type="match status" value="1"/>
</dbReference>
<gene>
    <name evidence="13" type="ORF">V1264_013653</name>
</gene>
<keyword evidence="4 9" id="KW-0479">Metal-binding</keyword>
<comment type="similarity">
    <text evidence="2 8">Belongs to the VPS41 family.</text>
</comment>
<dbReference type="InterPro" id="IPR057779">
    <property type="entry name" value="Znf_RING_Vps41"/>
</dbReference>
<organism evidence="13 14">
    <name type="scientific">Littorina saxatilis</name>
    <dbReference type="NCBI Taxonomy" id="31220"/>
    <lineage>
        <taxon>Eukaryota</taxon>
        <taxon>Metazoa</taxon>
        <taxon>Spiralia</taxon>
        <taxon>Lophotrochozoa</taxon>
        <taxon>Mollusca</taxon>
        <taxon>Gastropoda</taxon>
        <taxon>Caenogastropoda</taxon>
        <taxon>Littorinimorpha</taxon>
        <taxon>Littorinoidea</taxon>
        <taxon>Littorinidae</taxon>
        <taxon>Littorina</taxon>
    </lineage>
</organism>
<comment type="caution">
    <text evidence="13">The sequence shown here is derived from an EMBL/GenBank/DDBJ whole genome shotgun (WGS) entry which is preliminary data.</text>
</comment>
<keyword evidence="8" id="KW-0458">Lysosome</keyword>
<evidence type="ECO:0000256" key="11">
    <source>
        <dbReference type="SAM" id="MobiDB-lite"/>
    </source>
</evidence>
<dbReference type="EMBL" id="JBAMIC010000003">
    <property type="protein sequence ID" value="KAK7109649.1"/>
    <property type="molecule type" value="Genomic_DNA"/>
</dbReference>
<dbReference type="GO" id="GO:0008270">
    <property type="term" value="F:zinc ion binding"/>
    <property type="evidence" value="ECO:0007669"/>
    <property type="project" value="UniProtKB-KW"/>
</dbReference>
<keyword evidence="4 9" id="KW-0863">Zinc-finger</keyword>
<evidence type="ECO:0000256" key="3">
    <source>
        <dbReference type="ARBA" id="ARBA00022448"/>
    </source>
</evidence>
<dbReference type="InterPro" id="IPR015943">
    <property type="entry name" value="WD40/YVTN_repeat-like_dom_sf"/>
</dbReference>
<dbReference type="Pfam" id="PF23556">
    <property type="entry name" value="TPR_Vps41"/>
    <property type="match status" value="1"/>
</dbReference>
<evidence type="ECO:0000256" key="4">
    <source>
        <dbReference type="ARBA" id="ARBA00022771"/>
    </source>
</evidence>
<comment type="function">
    <text evidence="8">Plays a role in vesicle-mediated protein trafficking to lysosomal compartments including the endocytic membrane transport pathways.</text>
</comment>
<feature type="domain" description="RING-type" evidence="12">
    <location>
        <begin position="808"/>
        <end position="851"/>
    </location>
</feature>
<dbReference type="Pfam" id="PF23555">
    <property type="entry name" value="zf-RING_Vps41"/>
    <property type="match status" value="1"/>
</dbReference>
<evidence type="ECO:0000256" key="7">
    <source>
        <dbReference type="ARBA" id="ARBA00029538"/>
    </source>
</evidence>
<dbReference type="GO" id="GO:0030136">
    <property type="term" value="C:clathrin-coated vesicle"/>
    <property type="evidence" value="ECO:0007669"/>
    <property type="project" value="UniProtKB-SubCell"/>
</dbReference>
<dbReference type="GO" id="GO:0031902">
    <property type="term" value="C:late endosome membrane"/>
    <property type="evidence" value="ECO:0007669"/>
    <property type="project" value="UniProtKB-SubCell"/>
</dbReference>
<evidence type="ECO:0000256" key="2">
    <source>
        <dbReference type="ARBA" id="ARBA00009582"/>
    </source>
</evidence>
<dbReference type="SMART" id="SM00184">
    <property type="entry name" value="RING"/>
    <property type="match status" value="1"/>
</dbReference>
<accession>A0AAN9BQU2</accession>
<dbReference type="AlphaFoldDB" id="A0AAN9BQU2"/>
<proteinExistence type="inferred from homology"/>
<dbReference type="PROSITE" id="PS50236">
    <property type="entry name" value="CHCR"/>
    <property type="match status" value="1"/>
</dbReference>
<dbReference type="PANTHER" id="PTHR12616">
    <property type="entry name" value="VACUOLAR PROTEIN SORTING VPS41"/>
    <property type="match status" value="1"/>
</dbReference>
<protein>
    <recommendedName>
        <fullName evidence="7 8">Vacuolar protein sorting-associated protein 41 homolog</fullName>
    </recommendedName>
</protein>
<dbReference type="GO" id="GO:0016236">
    <property type="term" value="P:macroautophagy"/>
    <property type="evidence" value="ECO:0007669"/>
    <property type="project" value="TreeGrafter"/>
</dbReference>
<evidence type="ECO:0000313" key="13">
    <source>
        <dbReference type="EMBL" id="KAK7109649.1"/>
    </source>
</evidence>
<keyword evidence="14" id="KW-1185">Reference proteome</keyword>
<evidence type="ECO:0000256" key="6">
    <source>
        <dbReference type="ARBA" id="ARBA00022927"/>
    </source>
</evidence>
<dbReference type="GO" id="GO:0005765">
    <property type="term" value="C:lysosomal membrane"/>
    <property type="evidence" value="ECO:0007669"/>
    <property type="project" value="UniProtKB-SubCell"/>
</dbReference>
<dbReference type="Gene3D" id="2.130.10.10">
    <property type="entry name" value="YVTN repeat-like/Quinoprotein amine dehydrogenase"/>
    <property type="match status" value="1"/>
</dbReference>
<dbReference type="InterPro" id="IPR001841">
    <property type="entry name" value="Znf_RING"/>
</dbReference>
<dbReference type="InterPro" id="IPR016902">
    <property type="entry name" value="Vps41"/>
</dbReference>
<evidence type="ECO:0000256" key="9">
    <source>
        <dbReference type="PROSITE-ProRule" id="PRU00175"/>
    </source>
</evidence>
<sequence length="864" mass="99721">MAAQSSKMEGREDTKEMEEEEDEDEMDDEDESESEEEVEPKLKYERIANDLTAILSKDAASCIAVHTKFLALGTHWGMIFILDHTGNNIRDKEIMAHTTTVNQISIDDKGEYLASCSDDGKVIIAGLYGTELNQTVSFDRPVKSVGIDPFFTKQGRGRQFVIGEEKLVLNEKSGLFRSNKTTTIHQGEGPVRNINWRGEFLAWANNMGVRVWDTSSRCLITRIDKDHSERPELYVCQLFWKDDRTLLVGWADRVKVCVVKEHRRQEAQDLPKRYVEITCMFKTDFYVCGIAPMGENLVILSYDLDGMQQEGGRMVCKRPHLQILDPGMHKHEEVSNDALSIRGFEEYRISDYHLECMPEENLFFIVSPKDVVVARLRDRDDHITWLMDHERYEEAMACASDHEKELKTHSYEAIGRAYLDYLLEEAHFAEAVKMCPKILGKRKDLWEEEVYKFAKIGQLRAISMCIPTQDPVLSPSIYEMVLFDFLQSDYAQFYQLIKTWPHELYNKEVMINTVVSRLDRDPDQELLIQSLGQLYAYQKAFDKALAIYLRLKNKDVFNLIQKHSLYRALSDQIRPLMALDSEQATKLLLDNMDKILVEKVVSQLSKRKDLLYVYLDQLFAKDNHAAHDYGGMMVELYAEYDRTKLLSFLRRSESYPLQKALEICERRGFVKEQVFLLGRMGNLIQALKMIMEGLGDVNHAIEFCKEQNDEELWENLITYSMDKPNFITALLHNVGADIDPIKIISRIQNKLSIPGLRDSLVKILQDYNLQISLREGCRKILVADSFNLLERLVKTQRKAIFLEDSQTCPVCAQQVLVQDVRFASNLVVFHCRHTFHEDCLPVSVTSCTICSSQKRSPGSGQHFM</sequence>
<keyword evidence="8" id="KW-0333">Golgi apparatus</keyword>
<evidence type="ECO:0000256" key="1">
    <source>
        <dbReference type="ARBA" id="ARBA00004603"/>
    </source>
</evidence>
<dbReference type="InterPro" id="IPR057780">
    <property type="entry name" value="Beta-prop_Vps41"/>
</dbReference>
<dbReference type="GO" id="GO:0006623">
    <property type="term" value="P:protein targeting to vacuole"/>
    <property type="evidence" value="ECO:0007669"/>
    <property type="project" value="InterPro"/>
</dbReference>
<keyword evidence="6 8" id="KW-0653">Protein transport</keyword>
<feature type="repeat" description="CHCR" evidence="10">
    <location>
        <begin position="585"/>
        <end position="729"/>
    </location>
</feature>
<dbReference type="InterPro" id="IPR036322">
    <property type="entry name" value="WD40_repeat_dom_sf"/>
</dbReference>
<feature type="compositionally biased region" description="Acidic residues" evidence="11">
    <location>
        <begin position="15"/>
        <end position="38"/>
    </location>
</feature>
<keyword evidence="5" id="KW-0862">Zinc</keyword>
<evidence type="ECO:0000256" key="10">
    <source>
        <dbReference type="PROSITE-ProRule" id="PRU01006"/>
    </source>
</evidence>
<dbReference type="Pfam" id="PF23411">
    <property type="entry name" value="Beta-prop_Vps41"/>
    <property type="match status" value="1"/>
</dbReference>
<keyword evidence="3 8" id="KW-0813">Transport</keyword>
<evidence type="ECO:0000256" key="5">
    <source>
        <dbReference type="ARBA" id="ARBA00022833"/>
    </source>
</evidence>
<comment type="subcellular location">
    <subcellularLocation>
        <location evidence="8">Endosome membrane</location>
        <topology evidence="8">Peripheral membrane protein</topology>
    </subcellularLocation>
    <subcellularLocation>
        <location evidence="8">Late endosome membrane</location>
        <topology evidence="8">Peripheral membrane protein</topology>
    </subcellularLocation>
    <subcellularLocation>
        <location evidence="8">Early endosome membrane</location>
        <topology evidence="8">Peripheral membrane protein</topology>
    </subcellularLocation>
    <subcellularLocation>
        <location evidence="8">Lysosome membrane</location>
        <topology evidence="8">Peripheral membrane protein</topology>
    </subcellularLocation>
    <subcellularLocation>
        <location evidence="8">Golgi apparatus</location>
        <location evidence="8">trans-Golgi network</location>
    </subcellularLocation>
    <subcellularLocation>
        <location evidence="8">Cytoplasmic vesicle</location>
        <location evidence="8">Clathrin-coated vesicle</location>
    </subcellularLocation>
    <subcellularLocation>
        <location evidence="1">Late endosome</location>
    </subcellularLocation>
</comment>